<dbReference type="InterPro" id="IPR052535">
    <property type="entry name" value="Bacilysin_H2HPP_isomerase"/>
</dbReference>
<dbReference type="InterPro" id="IPR013096">
    <property type="entry name" value="Cupin_2"/>
</dbReference>
<dbReference type="EMBL" id="CP134890">
    <property type="protein sequence ID" value="WNM21791.1"/>
    <property type="molecule type" value="Genomic_DNA"/>
</dbReference>
<keyword evidence="4" id="KW-1185">Reference proteome</keyword>
<sequence>MQKNILNSKEMMASDVFFKYLKTEWETVDDKIQRQIVGFDDNVMMVNVRFEKGGVEPLHNHPHSQVTHISEGRFEVTIGDETTILEKGDSFHIPSEVFHGVVCLEAGMLVDVFSPMREDFLK</sequence>
<organism evidence="2">
    <name type="scientific">Flavobacterium capsici</name>
    <dbReference type="NCBI Taxonomy" id="3075618"/>
    <lineage>
        <taxon>Bacteria</taxon>
        <taxon>Pseudomonadati</taxon>
        <taxon>Bacteroidota</taxon>
        <taxon>Flavobacteriia</taxon>
        <taxon>Flavobacteriales</taxon>
        <taxon>Flavobacteriaceae</taxon>
        <taxon>Flavobacterium</taxon>
    </lineage>
</organism>
<feature type="domain" description="Cupin type-2" evidence="1">
    <location>
        <begin position="48"/>
        <end position="105"/>
    </location>
</feature>
<proteinExistence type="predicted"/>
<evidence type="ECO:0000313" key="3">
    <source>
        <dbReference type="EMBL" id="WNM21791.1"/>
    </source>
</evidence>
<evidence type="ECO:0000259" key="1">
    <source>
        <dbReference type="Pfam" id="PF07883"/>
    </source>
</evidence>
<dbReference type="KEGG" id="fcj:RN605_00195"/>
<evidence type="ECO:0000313" key="4">
    <source>
        <dbReference type="Proteomes" id="UP001304515"/>
    </source>
</evidence>
<dbReference type="EMBL" id="CP134878">
    <property type="protein sequence ID" value="WNM17738.1"/>
    <property type="molecule type" value="Genomic_DNA"/>
</dbReference>
<dbReference type="PANTHER" id="PTHR40112:SF1">
    <property type="entry name" value="H2HPP ISOMERASE"/>
    <property type="match status" value="1"/>
</dbReference>
<reference evidence="2 4" key="1">
    <citation type="submission" date="2023-09" db="EMBL/GenBank/DDBJ databases">
        <title>Flavobacterium sp. a novel bacteria isolate from Pepper rhizosphere.</title>
        <authorList>
            <person name="Peng Y."/>
            <person name="Lee J."/>
        </authorList>
    </citation>
    <scope>NUCLEOTIDE SEQUENCE</scope>
    <source>
        <strain evidence="2">PMR2A8</strain>
        <strain evidence="3 4">PMTSA4</strain>
    </source>
</reference>
<dbReference type="AlphaFoldDB" id="A0AA96EV32"/>
<accession>A0AA96EV32</accession>
<protein>
    <submittedName>
        <fullName evidence="2">Cupin domain-containing protein</fullName>
    </submittedName>
</protein>
<dbReference type="CDD" id="cd02238">
    <property type="entry name" value="cupin_KdgF"/>
    <property type="match status" value="1"/>
</dbReference>
<accession>A0AA96F581</accession>
<dbReference type="InterPro" id="IPR011051">
    <property type="entry name" value="RmlC_Cupin_sf"/>
</dbReference>
<dbReference type="InterPro" id="IPR014710">
    <property type="entry name" value="RmlC-like_jellyroll"/>
</dbReference>
<dbReference type="Proteomes" id="UP001304515">
    <property type="component" value="Chromosome"/>
</dbReference>
<dbReference type="PANTHER" id="PTHR40112">
    <property type="entry name" value="H2HPP ISOMERASE"/>
    <property type="match status" value="1"/>
</dbReference>
<gene>
    <name evidence="3" type="ORF">RN605_00195</name>
    <name evidence="2" type="ORF">RN608_06895</name>
</gene>
<name>A0AA96EV32_9FLAO</name>
<dbReference type="Gene3D" id="2.60.120.10">
    <property type="entry name" value="Jelly Rolls"/>
    <property type="match status" value="1"/>
</dbReference>
<dbReference type="SUPFAM" id="SSF51182">
    <property type="entry name" value="RmlC-like cupins"/>
    <property type="match status" value="1"/>
</dbReference>
<evidence type="ECO:0000313" key="2">
    <source>
        <dbReference type="EMBL" id="WNM17738.1"/>
    </source>
</evidence>
<dbReference type="Pfam" id="PF07883">
    <property type="entry name" value="Cupin_2"/>
    <property type="match status" value="1"/>
</dbReference>
<dbReference type="RefSeq" id="WP_313321386.1">
    <property type="nucleotide sequence ID" value="NZ_CP134878.1"/>
</dbReference>